<feature type="compositionally biased region" description="Basic and acidic residues" evidence="1">
    <location>
        <begin position="196"/>
        <end position="205"/>
    </location>
</feature>
<reference evidence="2 3" key="1">
    <citation type="journal article" date="2013" name="Genome Biol.">
        <title>Genome of Acanthamoeba castellanii highlights extensive lateral gene transfer and early evolution of tyrosine kinase signaling.</title>
        <authorList>
            <person name="Clarke M."/>
            <person name="Lohan A.J."/>
            <person name="Liu B."/>
            <person name="Lagkouvardos I."/>
            <person name="Roy S."/>
            <person name="Zafar N."/>
            <person name="Bertelli C."/>
            <person name="Schilde C."/>
            <person name="Kianianmomeni A."/>
            <person name="Burglin T.R."/>
            <person name="Frech C."/>
            <person name="Turcotte B."/>
            <person name="Kopec K.O."/>
            <person name="Synnott J.M."/>
            <person name="Choo C."/>
            <person name="Paponov I."/>
            <person name="Finkler A."/>
            <person name="Soon Heng Tan C."/>
            <person name="Hutchins A.P."/>
            <person name="Weinmeier T."/>
            <person name="Rattei T."/>
            <person name="Chu J.S."/>
            <person name="Gimenez G."/>
            <person name="Irimia M."/>
            <person name="Rigden D.J."/>
            <person name="Fitzpatrick D.A."/>
            <person name="Lorenzo-Morales J."/>
            <person name="Bateman A."/>
            <person name="Chiu C.H."/>
            <person name="Tang P."/>
            <person name="Hegemann P."/>
            <person name="Fromm H."/>
            <person name="Raoult D."/>
            <person name="Greub G."/>
            <person name="Miranda-Saavedra D."/>
            <person name="Chen N."/>
            <person name="Nash P."/>
            <person name="Ginger M.L."/>
            <person name="Horn M."/>
            <person name="Schaap P."/>
            <person name="Caler L."/>
            <person name="Loftus B."/>
        </authorList>
    </citation>
    <scope>NUCLEOTIDE SEQUENCE [LARGE SCALE GENOMIC DNA]</scope>
    <source>
        <strain evidence="2 3">Neff</strain>
    </source>
</reference>
<evidence type="ECO:0000256" key="1">
    <source>
        <dbReference type="SAM" id="MobiDB-lite"/>
    </source>
</evidence>
<keyword evidence="3" id="KW-1185">Reference proteome</keyword>
<name>L8GGB6_ACACF</name>
<sequence length="783" mass="87314">MAYIGVRQELCVRSADQLPPHLLACVSQAAERGRRCYVVSLCQEGRLARSDSQTSCRVDPAAELGVFVVLGRQPAVNEDDVWPDKVVIEGERDEHDGEQWLAICSEDVATHMAHQGFTMATKTEEEGEPGASGDQSQSAANLSKEAGRPAQGRRTRRLVRLAELKGRDLIGLSVRCTSVGAEQQESRTVPISPDQPDSKAKGDKEWTKGPHCIRCLRSMADKQRVERVLASRDTFRYYACSEDIQSLAALADSYYLPLAASPEWKAQRVRHLLELLDAEEWHIARYGGTGIPLPWSPQMVITPWHSCTRSSQWPPHYAEDWDQVFAPTGRSWGDSPPLPEHLAQARDLFRAWYPLHILLAPAKRGSNSYSGWSSSGAAVFLSLLLHVAIWGPAMCPRAIQFGASLAGLKRVTGVRFRAGEDENYVQWAQLPNYPELRDLYKVYFVMLSLYRHSGSMRPDNYVHLELAGDFVALEDVKFGRALHQNLKTLARALHGHRPKAAVKFIFDDMLRSLRRYRTALGSVREDWSACSVKLVRRFCKRYHAPLPQDQPAIDAALGEMSRWWRKHVSRAHSATDGAMARGHVVVVAEAGLSTPHSRWAELASRYLERLADRVARAKRHRPGNRDRPATARITVCQGTPEWVSVIVAALTSRFDELAAEAGGQRTDEVVRRFTTDRLAREQVRAALARVGASWPVVADLAVGEEDAELMRVVAHLRERIASGGLPDPSSAYDEAALIRRFAGHIARQASVSSVEVVEHHCTVERPTAELLCVPGRPLVEVWI</sequence>
<dbReference type="Proteomes" id="UP000011083">
    <property type="component" value="Unassembled WGS sequence"/>
</dbReference>
<evidence type="ECO:0000313" key="2">
    <source>
        <dbReference type="EMBL" id="ELR11788.1"/>
    </source>
</evidence>
<dbReference type="VEuPathDB" id="AmoebaDB:ACA1_362750"/>
<protein>
    <submittedName>
        <fullName evidence="2">Uncharacterized protein</fullName>
    </submittedName>
</protein>
<dbReference type="GeneID" id="14912281"/>
<feature type="region of interest" description="Disordered" evidence="1">
    <location>
        <begin position="181"/>
        <end position="205"/>
    </location>
</feature>
<dbReference type="RefSeq" id="XP_004333801.1">
    <property type="nucleotide sequence ID" value="XM_004333753.1"/>
</dbReference>
<dbReference type="KEGG" id="acan:ACA1_362750"/>
<evidence type="ECO:0000313" key="3">
    <source>
        <dbReference type="Proteomes" id="UP000011083"/>
    </source>
</evidence>
<accession>L8GGB6</accession>
<gene>
    <name evidence="2" type="ORF">ACA1_362750</name>
</gene>
<feature type="region of interest" description="Disordered" evidence="1">
    <location>
        <begin position="122"/>
        <end position="154"/>
    </location>
</feature>
<dbReference type="EMBL" id="KB008147">
    <property type="protein sequence ID" value="ELR11788.1"/>
    <property type="molecule type" value="Genomic_DNA"/>
</dbReference>
<organism evidence="2 3">
    <name type="scientific">Acanthamoeba castellanii (strain ATCC 30010 / Neff)</name>
    <dbReference type="NCBI Taxonomy" id="1257118"/>
    <lineage>
        <taxon>Eukaryota</taxon>
        <taxon>Amoebozoa</taxon>
        <taxon>Discosea</taxon>
        <taxon>Longamoebia</taxon>
        <taxon>Centramoebida</taxon>
        <taxon>Acanthamoebidae</taxon>
        <taxon>Acanthamoeba</taxon>
    </lineage>
</organism>
<dbReference type="AlphaFoldDB" id="L8GGB6"/>
<proteinExistence type="predicted"/>